<feature type="region of interest" description="Disordered" evidence="1">
    <location>
        <begin position="23"/>
        <end position="128"/>
    </location>
</feature>
<evidence type="ECO:0000313" key="3">
    <source>
        <dbReference type="Proteomes" id="UP000821853"/>
    </source>
</evidence>
<keyword evidence="3" id="KW-1185">Reference proteome</keyword>
<dbReference type="EMBL" id="JABSTR010000001">
    <property type="protein sequence ID" value="KAH9360657.1"/>
    <property type="molecule type" value="Genomic_DNA"/>
</dbReference>
<organism evidence="2 3">
    <name type="scientific">Haemaphysalis longicornis</name>
    <name type="common">Bush tick</name>
    <dbReference type="NCBI Taxonomy" id="44386"/>
    <lineage>
        <taxon>Eukaryota</taxon>
        <taxon>Metazoa</taxon>
        <taxon>Ecdysozoa</taxon>
        <taxon>Arthropoda</taxon>
        <taxon>Chelicerata</taxon>
        <taxon>Arachnida</taxon>
        <taxon>Acari</taxon>
        <taxon>Parasitiformes</taxon>
        <taxon>Ixodida</taxon>
        <taxon>Ixodoidea</taxon>
        <taxon>Ixodidae</taxon>
        <taxon>Haemaphysalinae</taxon>
        <taxon>Haemaphysalis</taxon>
    </lineage>
</organism>
<dbReference type="VEuPathDB" id="VectorBase:HLOH_064416"/>
<comment type="caution">
    <text evidence="2">The sequence shown here is derived from an EMBL/GenBank/DDBJ whole genome shotgun (WGS) entry which is preliminary data.</text>
</comment>
<evidence type="ECO:0000313" key="2">
    <source>
        <dbReference type="EMBL" id="KAH9360657.1"/>
    </source>
</evidence>
<feature type="compositionally biased region" description="Low complexity" evidence="1">
    <location>
        <begin position="45"/>
        <end position="99"/>
    </location>
</feature>
<feature type="compositionally biased region" description="Polar residues" evidence="1">
    <location>
        <begin position="100"/>
        <end position="113"/>
    </location>
</feature>
<name>A0A9J6FE47_HAELO</name>
<feature type="compositionally biased region" description="Basic residues" evidence="1">
    <location>
        <begin position="117"/>
        <end position="126"/>
    </location>
</feature>
<sequence length="202" mass="22099">MGPDVAASSKSVDEVLEVHIIEEEDEDRVTVDELLLPMVQDHSDSSCPSAPSSSFPSPPSSFSSTTFRRPSAANFPASAPASFPSSSNAPPCNSLPSPNQISSALSQNTNSPATPFRRARRTKRTRGVSEEDFAIQQINEQLGERLTSRQHFLLSLDGPMNKVPEHLQGCCEMQLRDVVRLYAKGRVPTMLTPIPDCDDMER</sequence>
<accession>A0A9J6FE47</accession>
<gene>
    <name evidence="2" type="ORF">HPB48_004789</name>
</gene>
<proteinExistence type="predicted"/>
<reference evidence="2 3" key="1">
    <citation type="journal article" date="2020" name="Cell">
        <title>Large-Scale Comparative Analyses of Tick Genomes Elucidate Their Genetic Diversity and Vector Capacities.</title>
        <authorList>
            <consortium name="Tick Genome and Microbiome Consortium (TIGMIC)"/>
            <person name="Jia N."/>
            <person name="Wang J."/>
            <person name="Shi W."/>
            <person name="Du L."/>
            <person name="Sun Y."/>
            <person name="Zhan W."/>
            <person name="Jiang J.F."/>
            <person name="Wang Q."/>
            <person name="Zhang B."/>
            <person name="Ji P."/>
            <person name="Bell-Sakyi L."/>
            <person name="Cui X.M."/>
            <person name="Yuan T.T."/>
            <person name="Jiang B.G."/>
            <person name="Yang W.F."/>
            <person name="Lam T.T."/>
            <person name="Chang Q.C."/>
            <person name="Ding S.J."/>
            <person name="Wang X.J."/>
            <person name="Zhu J.G."/>
            <person name="Ruan X.D."/>
            <person name="Zhao L."/>
            <person name="Wei J.T."/>
            <person name="Ye R.Z."/>
            <person name="Que T.C."/>
            <person name="Du C.H."/>
            <person name="Zhou Y.H."/>
            <person name="Cheng J.X."/>
            <person name="Dai P.F."/>
            <person name="Guo W.B."/>
            <person name="Han X.H."/>
            <person name="Huang E.J."/>
            <person name="Li L.F."/>
            <person name="Wei W."/>
            <person name="Gao Y.C."/>
            <person name="Liu J.Z."/>
            <person name="Shao H.Z."/>
            <person name="Wang X."/>
            <person name="Wang C.C."/>
            <person name="Yang T.C."/>
            <person name="Huo Q.B."/>
            <person name="Li W."/>
            <person name="Chen H.Y."/>
            <person name="Chen S.E."/>
            <person name="Zhou L.G."/>
            <person name="Ni X.B."/>
            <person name="Tian J.H."/>
            <person name="Sheng Y."/>
            <person name="Liu T."/>
            <person name="Pan Y.S."/>
            <person name="Xia L.Y."/>
            <person name="Li J."/>
            <person name="Zhao F."/>
            <person name="Cao W.C."/>
        </authorList>
    </citation>
    <scope>NUCLEOTIDE SEQUENCE [LARGE SCALE GENOMIC DNA]</scope>
    <source>
        <strain evidence="2">HaeL-2018</strain>
    </source>
</reference>
<evidence type="ECO:0000256" key="1">
    <source>
        <dbReference type="SAM" id="MobiDB-lite"/>
    </source>
</evidence>
<dbReference type="AlphaFoldDB" id="A0A9J6FE47"/>
<protein>
    <submittedName>
        <fullName evidence="2">Uncharacterized protein</fullName>
    </submittedName>
</protein>
<dbReference type="Proteomes" id="UP000821853">
    <property type="component" value="Chromosome 1"/>
</dbReference>